<feature type="non-terminal residue" evidence="1">
    <location>
        <position position="1"/>
    </location>
</feature>
<dbReference type="InterPro" id="IPR035979">
    <property type="entry name" value="RBD_domain_sf"/>
</dbReference>
<accession>A0ABN9Q2H8</accession>
<evidence type="ECO:0000313" key="1">
    <source>
        <dbReference type="EMBL" id="CAK0798403.1"/>
    </source>
</evidence>
<protein>
    <recommendedName>
        <fullName evidence="3">RRM domain-containing protein</fullName>
    </recommendedName>
</protein>
<organism evidence="1 2">
    <name type="scientific">Prorocentrum cordatum</name>
    <dbReference type="NCBI Taxonomy" id="2364126"/>
    <lineage>
        <taxon>Eukaryota</taxon>
        <taxon>Sar</taxon>
        <taxon>Alveolata</taxon>
        <taxon>Dinophyceae</taxon>
        <taxon>Prorocentrales</taxon>
        <taxon>Prorocentraceae</taxon>
        <taxon>Prorocentrum</taxon>
    </lineage>
</organism>
<evidence type="ECO:0008006" key="3">
    <source>
        <dbReference type="Google" id="ProtNLM"/>
    </source>
</evidence>
<keyword evidence="2" id="KW-1185">Reference proteome</keyword>
<sequence length="317" mass="33283">SSATMLRVFPPDLCGASRGTSFGARSAMTAAVPVPHHSEESALLFVPRRLELEVRSRDGVGAAAPMAWDRPGGHGSGLLDKRDSLDVLAASRACLREAGRLDEMDSDAYSTVEACSQDAAAFSTDGESKDAEVHSRDGCAHTGPSQSAGVLMGIFLVPCVQAWAGGSPPTAGWSLGSEPRPTSLTLANVPAHYTENMLKWTLDALGLLSGCDFVYLPRVQATGDALTLNMGHALLNFATPDGADLARDRLSGHAWDSGLGHGCKHIPAEVMDAAPQGYQDCADYVNFLTCGLSSDSSMLDWLDVPALRTGPQALQVC</sequence>
<reference evidence="1" key="1">
    <citation type="submission" date="2023-10" db="EMBL/GenBank/DDBJ databases">
        <authorList>
            <person name="Chen Y."/>
            <person name="Shah S."/>
            <person name="Dougan E. K."/>
            <person name="Thang M."/>
            <person name="Chan C."/>
        </authorList>
    </citation>
    <scope>NUCLEOTIDE SEQUENCE [LARGE SCALE GENOMIC DNA]</scope>
</reference>
<evidence type="ECO:0000313" key="2">
    <source>
        <dbReference type="Proteomes" id="UP001189429"/>
    </source>
</evidence>
<dbReference type="Proteomes" id="UP001189429">
    <property type="component" value="Unassembled WGS sequence"/>
</dbReference>
<dbReference type="EMBL" id="CAUYUJ010001938">
    <property type="protein sequence ID" value="CAK0798403.1"/>
    <property type="molecule type" value="Genomic_DNA"/>
</dbReference>
<name>A0ABN9Q2H8_9DINO</name>
<gene>
    <name evidence="1" type="ORF">PCOR1329_LOCUS7171</name>
</gene>
<dbReference type="SUPFAM" id="SSF54928">
    <property type="entry name" value="RNA-binding domain, RBD"/>
    <property type="match status" value="1"/>
</dbReference>
<proteinExistence type="predicted"/>
<comment type="caution">
    <text evidence="1">The sequence shown here is derived from an EMBL/GenBank/DDBJ whole genome shotgun (WGS) entry which is preliminary data.</text>
</comment>